<reference evidence="2" key="1">
    <citation type="journal article" date="2010" name="PLoS Negl. Trop. Dis.">
        <title>The genome sequence of Trypanosoma brucei gambiense, causative agent of chronic human african trypanosomiasis.</title>
        <authorList>
            <person name="Jackson A.P."/>
            <person name="Sanders M."/>
            <person name="Berry A."/>
            <person name="McQuillan J."/>
            <person name="Aslett M.A."/>
            <person name="Quail M.A."/>
            <person name="Chukualim B."/>
            <person name="Capewell P."/>
            <person name="MacLeod A."/>
            <person name="Melville S.E."/>
            <person name="Gibson W."/>
            <person name="Barry J.D."/>
            <person name="Berriman M."/>
            <person name="Hertz-Fowler C."/>
        </authorList>
    </citation>
    <scope>NUCLEOTIDE SEQUENCE [LARGE SCALE GENOMIC DNA]</scope>
    <source>
        <strain evidence="2">MHOM/CI/86/DAL972</strain>
    </source>
</reference>
<gene>
    <name evidence="1" type="ORF">TbgDal_IV1410</name>
</gene>
<accession>C9ZM11</accession>
<name>C9ZM11_TRYB9</name>
<dbReference type="RefSeq" id="XP_011772726.1">
    <property type="nucleotide sequence ID" value="XM_011774424.1"/>
</dbReference>
<dbReference type="KEGG" id="tbg:TbgDal_IV1410"/>
<dbReference type="EMBL" id="FN554967">
    <property type="protein sequence ID" value="CBH10436.1"/>
    <property type="molecule type" value="Genomic_DNA"/>
</dbReference>
<dbReference type="GeneID" id="23859547"/>
<proteinExistence type="predicted"/>
<organism evidence="1 2">
    <name type="scientific">Trypanosoma brucei gambiense (strain MHOM/CI/86/DAL972)</name>
    <dbReference type="NCBI Taxonomy" id="679716"/>
    <lineage>
        <taxon>Eukaryota</taxon>
        <taxon>Discoba</taxon>
        <taxon>Euglenozoa</taxon>
        <taxon>Kinetoplastea</taxon>
        <taxon>Metakinetoplastina</taxon>
        <taxon>Trypanosomatida</taxon>
        <taxon>Trypanosomatidae</taxon>
        <taxon>Trypanosoma</taxon>
    </lineage>
</organism>
<dbReference type="AlphaFoldDB" id="C9ZM11"/>
<protein>
    <submittedName>
        <fullName evidence="1">T. brucei spp.-specific protein</fullName>
    </submittedName>
</protein>
<dbReference type="VEuPathDB" id="TriTrypDB:Tbg972.4.1410"/>
<evidence type="ECO:0000313" key="1">
    <source>
        <dbReference type="EMBL" id="CBH10436.1"/>
    </source>
</evidence>
<evidence type="ECO:0000313" key="2">
    <source>
        <dbReference type="Proteomes" id="UP000002316"/>
    </source>
</evidence>
<dbReference type="Proteomes" id="UP000002316">
    <property type="component" value="Chromosome 4"/>
</dbReference>
<sequence length="159" mass="18541">MGRLTLGPRYEGTVLREGGKMLQRGERSGSFLGWSPVVWCSGGFQLGRRERANIRFSHARYAPSLVATGGSVVKMSKSDKGTEHRCIIVYNYRMRKGDSKPQMLTAGRHMNRTAVACERAFHWMRSYFIRYWHYTCSFFMFRWRMGRNLPTCRTFGFPF</sequence>